<protein>
    <submittedName>
        <fullName evidence="1">Uncharacterized protein</fullName>
    </submittedName>
</protein>
<organism evidence="1 2">
    <name type="scientific">Persea americana</name>
    <name type="common">Avocado</name>
    <dbReference type="NCBI Taxonomy" id="3435"/>
    <lineage>
        <taxon>Eukaryota</taxon>
        <taxon>Viridiplantae</taxon>
        <taxon>Streptophyta</taxon>
        <taxon>Embryophyta</taxon>
        <taxon>Tracheophyta</taxon>
        <taxon>Spermatophyta</taxon>
        <taxon>Magnoliopsida</taxon>
        <taxon>Magnoliidae</taxon>
        <taxon>Laurales</taxon>
        <taxon>Lauraceae</taxon>
        <taxon>Persea</taxon>
    </lineage>
</organism>
<sequence>MALNLSSKHSILHGINEDNAGLYHPSLITDLCKAAGVVWSKGEEIQQPKWIIYAKLIEAMEDNDEDPGAGSGSAAHAMPTQPSTMQARKAALEAQVAYFGQYHQSFVNISPTFYTTTSIGTTTTTTGTASGRSIRE</sequence>
<accession>A0ACC2K3Y0</accession>
<dbReference type="EMBL" id="CM056820">
    <property type="protein sequence ID" value="KAJ8615723.1"/>
    <property type="molecule type" value="Genomic_DNA"/>
</dbReference>
<comment type="caution">
    <text evidence="1">The sequence shown here is derived from an EMBL/GenBank/DDBJ whole genome shotgun (WGS) entry which is preliminary data.</text>
</comment>
<dbReference type="Proteomes" id="UP001234297">
    <property type="component" value="Chromosome 12"/>
</dbReference>
<proteinExistence type="predicted"/>
<keyword evidence="2" id="KW-1185">Reference proteome</keyword>
<evidence type="ECO:0000313" key="1">
    <source>
        <dbReference type="EMBL" id="KAJ8615723.1"/>
    </source>
</evidence>
<evidence type="ECO:0000313" key="2">
    <source>
        <dbReference type="Proteomes" id="UP001234297"/>
    </source>
</evidence>
<name>A0ACC2K3Y0_PERAE</name>
<reference evidence="1 2" key="1">
    <citation type="journal article" date="2022" name="Hortic Res">
        <title>A haplotype resolved chromosomal level avocado genome allows analysis of novel avocado genes.</title>
        <authorList>
            <person name="Nath O."/>
            <person name="Fletcher S.J."/>
            <person name="Hayward A."/>
            <person name="Shaw L.M."/>
            <person name="Masouleh A.K."/>
            <person name="Furtado A."/>
            <person name="Henry R.J."/>
            <person name="Mitter N."/>
        </authorList>
    </citation>
    <scope>NUCLEOTIDE SEQUENCE [LARGE SCALE GENOMIC DNA]</scope>
    <source>
        <strain evidence="2">cv. Hass</strain>
    </source>
</reference>
<gene>
    <name evidence="1" type="ORF">MRB53_035095</name>
</gene>